<comment type="caution">
    <text evidence="1">The sequence shown here is derived from an EMBL/GenBank/DDBJ whole genome shotgun (WGS) entry which is preliminary data.</text>
</comment>
<dbReference type="Proteomes" id="UP001062846">
    <property type="component" value="Chromosome 9"/>
</dbReference>
<evidence type="ECO:0000313" key="1">
    <source>
        <dbReference type="EMBL" id="KAI8538854.1"/>
    </source>
</evidence>
<name>A0ACC0ME60_RHOML</name>
<proteinExistence type="predicted"/>
<accession>A0ACC0ME60</accession>
<keyword evidence="2" id="KW-1185">Reference proteome</keyword>
<organism evidence="1 2">
    <name type="scientific">Rhododendron molle</name>
    <name type="common">Chinese azalea</name>
    <name type="synonym">Azalea mollis</name>
    <dbReference type="NCBI Taxonomy" id="49168"/>
    <lineage>
        <taxon>Eukaryota</taxon>
        <taxon>Viridiplantae</taxon>
        <taxon>Streptophyta</taxon>
        <taxon>Embryophyta</taxon>
        <taxon>Tracheophyta</taxon>
        <taxon>Spermatophyta</taxon>
        <taxon>Magnoliopsida</taxon>
        <taxon>eudicotyledons</taxon>
        <taxon>Gunneridae</taxon>
        <taxon>Pentapetalae</taxon>
        <taxon>asterids</taxon>
        <taxon>Ericales</taxon>
        <taxon>Ericaceae</taxon>
        <taxon>Ericoideae</taxon>
        <taxon>Rhodoreae</taxon>
        <taxon>Rhododendron</taxon>
    </lineage>
</organism>
<sequence length="298" mass="32469">MASSWCLASSLGASCLPHIFFPSLHSYQHYLHLSLSLSYQITGRNCPCTIERSLATNTAIAMPVGNLHSLLYRLLARMVFLTDDELRRGARRGAEAALDEFGSGSHRSVGSRPGQGPEAFSSLLSSPFVLHVAETQFPVISSNCEAHMHVKGNIYAIRHVAEWVKSINVKGRFIGVALTKSGEKMLGRSPEELDDIVGYLESQGVRRDWMGYIMSQCLLLCLGLSGHASPVESVTFNSAEVLVLAGASVGVVKLWDLEETKSLTRATHFLISMTSLCGGIHTISTNRKKNNIHLLSEG</sequence>
<reference evidence="1" key="1">
    <citation type="submission" date="2022-02" db="EMBL/GenBank/DDBJ databases">
        <title>Plant Genome Project.</title>
        <authorList>
            <person name="Zhang R.-G."/>
        </authorList>
    </citation>
    <scope>NUCLEOTIDE SEQUENCE</scope>
    <source>
        <strain evidence="1">AT1</strain>
    </source>
</reference>
<gene>
    <name evidence="1" type="ORF">RHMOL_Rhmol09G0135800</name>
</gene>
<dbReference type="EMBL" id="CM046396">
    <property type="protein sequence ID" value="KAI8538854.1"/>
    <property type="molecule type" value="Genomic_DNA"/>
</dbReference>
<protein>
    <submittedName>
        <fullName evidence="1">Uncharacterized protein</fullName>
    </submittedName>
</protein>
<evidence type="ECO:0000313" key="2">
    <source>
        <dbReference type="Proteomes" id="UP001062846"/>
    </source>
</evidence>